<dbReference type="KEGG" id="pmq:PM3016_6240"/>
<dbReference type="PIRSF" id="PIRSF005690">
    <property type="entry name" value="GerBA"/>
    <property type="match status" value="1"/>
</dbReference>
<keyword evidence="3" id="KW-1133">Transmembrane helix</keyword>
<feature type="transmembrane region" description="Helical" evidence="3">
    <location>
        <begin position="315"/>
        <end position="334"/>
    </location>
</feature>
<evidence type="ECO:0000313" key="4">
    <source>
        <dbReference type="EMBL" id="AFC32876.1"/>
    </source>
</evidence>
<evidence type="ECO:0000313" key="5">
    <source>
        <dbReference type="Proteomes" id="UP000007523"/>
    </source>
</evidence>
<dbReference type="Pfam" id="PF03323">
    <property type="entry name" value="GerA"/>
    <property type="match status" value="1"/>
</dbReference>
<dbReference type="RefSeq" id="WP_014372062.1">
    <property type="nucleotide sequence ID" value="NC_016935.1"/>
</dbReference>
<feature type="transmembrane region" description="Helical" evidence="3">
    <location>
        <begin position="439"/>
        <end position="462"/>
    </location>
</feature>
<keyword evidence="5" id="KW-1185">Reference proteome</keyword>
<accession>H6NBD0</accession>
<dbReference type="GO" id="GO:0016020">
    <property type="term" value="C:membrane"/>
    <property type="evidence" value="ECO:0007669"/>
    <property type="project" value="InterPro"/>
</dbReference>
<dbReference type="Proteomes" id="UP000007523">
    <property type="component" value="Chromosome"/>
</dbReference>
<evidence type="ECO:0000256" key="1">
    <source>
        <dbReference type="ARBA" id="ARBA00005278"/>
    </source>
</evidence>
<name>H6NBD0_9BACL</name>
<evidence type="ECO:0000256" key="2">
    <source>
        <dbReference type="ARBA" id="ARBA00023136"/>
    </source>
</evidence>
<dbReference type="PANTHER" id="PTHR22550">
    <property type="entry name" value="SPORE GERMINATION PROTEIN"/>
    <property type="match status" value="1"/>
</dbReference>
<sequence>MKKLGNLLQHLVKPGTPISSTSNTAPSSEEMLFATLDDNIQVLRALYQKCDDVIFRSFSIGGGITRAELIYIEGLTDTIHLDKLVLEPLMQAAGIDSLEPQALLKEKVPVSKAKEISSFPAVIEEISNGNPLIFFDGSPHAFALGMARWEMRSIEEPTAESVIRGPREGFNESIGVNASLIRRKLKTPHLKMQAMKVGRYSQTQVMIAYIEGLADTTLIEEVQARIRRIDIDGVLESGYIEEMIEDNPFSPFPQVLATERPDTVSASLLEGRVAILVDGTPFVLVAPVSFYSLLQSAEDYYERYIVGTAIRWMRYAFLLVSLLMPSAYIAILTYHQEMIPTTLLLSVAKSREEIPFPALVEALLMEISFEALREAGVRLPKQVGAAVSIVGALVVGQAATSAGLVSAPMVMVVAITGIASITIPRYSAGIALRILRFPIMFLAGTLGLLGIMLGLITIIIHLCSLRSFGVPYLTPMAPMKFSDMKDVMLRAPFWAQNSRPHLSGEYDSLRQSYGNKPGPGKVGE</sequence>
<proteinExistence type="inferred from homology"/>
<keyword evidence="3" id="KW-0812">Transmembrane</keyword>
<organism evidence="4 5">
    <name type="scientific">Paenibacillus mucilaginosus 3016</name>
    <dbReference type="NCBI Taxonomy" id="1116391"/>
    <lineage>
        <taxon>Bacteria</taxon>
        <taxon>Bacillati</taxon>
        <taxon>Bacillota</taxon>
        <taxon>Bacilli</taxon>
        <taxon>Bacillales</taxon>
        <taxon>Paenibacillaceae</taxon>
        <taxon>Paenibacillus</taxon>
    </lineage>
</organism>
<feature type="transmembrane region" description="Helical" evidence="3">
    <location>
        <begin position="273"/>
        <end position="294"/>
    </location>
</feature>
<dbReference type="PANTHER" id="PTHR22550:SF5">
    <property type="entry name" value="LEUCINE ZIPPER PROTEIN 4"/>
    <property type="match status" value="1"/>
</dbReference>
<dbReference type="HOGENOM" id="CLU_021639_4_1_9"/>
<keyword evidence="2 3" id="KW-0472">Membrane</keyword>
<dbReference type="STRING" id="1116391.PM3016_6240"/>
<reference evidence="4 5" key="1">
    <citation type="journal article" date="2012" name="J. Bacteriol.">
        <title>Complete Genome Sequence of Paenibacillus mucilaginosus 3016, a Bacterium Functional as Microbial Fertilizer.</title>
        <authorList>
            <person name="Ma M."/>
            <person name="Wang Z."/>
            <person name="Li L."/>
            <person name="Jiang X."/>
            <person name="Guan D."/>
            <person name="Cao F."/>
            <person name="Chen H."/>
            <person name="Wang X."/>
            <person name="Shen D."/>
            <person name="Du B."/>
            <person name="Li J."/>
        </authorList>
    </citation>
    <scope>NUCLEOTIDE SEQUENCE [LARGE SCALE GENOMIC DNA]</scope>
    <source>
        <strain evidence="4 5">3016</strain>
    </source>
</reference>
<dbReference type="AlphaFoldDB" id="H6NBD0"/>
<protein>
    <submittedName>
        <fullName evidence="4">Spore germination protein KA</fullName>
    </submittedName>
</protein>
<dbReference type="EMBL" id="CP003235">
    <property type="protein sequence ID" value="AFC32876.1"/>
    <property type="molecule type" value="Genomic_DNA"/>
</dbReference>
<dbReference type="InterPro" id="IPR004995">
    <property type="entry name" value="Spore_Ger"/>
</dbReference>
<evidence type="ECO:0000256" key="3">
    <source>
        <dbReference type="SAM" id="Phobius"/>
    </source>
</evidence>
<dbReference type="GO" id="GO:0009847">
    <property type="term" value="P:spore germination"/>
    <property type="evidence" value="ECO:0007669"/>
    <property type="project" value="InterPro"/>
</dbReference>
<dbReference type="InterPro" id="IPR050768">
    <property type="entry name" value="UPF0353/GerABKA_families"/>
</dbReference>
<feature type="transmembrane region" description="Helical" evidence="3">
    <location>
        <begin position="409"/>
        <end position="427"/>
    </location>
</feature>
<gene>
    <name evidence="4" type="ORF">PM3016_6240</name>
</gene>
<comment type="similarity">
    <text evidence="1">Belongs to the GerABKA family.</text>
</comment>